<dbReference type="RefSeq" id="WP_116023150.1">
    <property type="nucleotide sequence ID" value="NZ_QTTT01000001.1"/>
</dbReference>
<keyword evidence="4 7" id="KW-1133">Transmembrane helix</keyword>
<evidence type="ECO:0000256" key="2">
    <source>
        <dbReference type="ARBA" id="ARBA00022475"/>
    </source>
</evidence>
<dbReference type="EMBL" id="QTTT01000001">
    <property type="protein sequence ID" value="REE97690.1"/>
    <property type="molecule type" value="Genomic_DNA"/>
</dbReference>
<gene>
    <name evidence="9" type="ORF">DFJ69_3164</name>
</gene>
<feature type="transmembrane region" description="Helical" evidence="7">
    <location>
        <begin position="330"/>
        <end position="351"/>
    </location>
</feature>
<proteinExistence type="inferred from homology"/>
<evidence type="ECO:0000313" key="10">
    <source>
        <dbReference type="Proteomes" id="UP000256661"/>
    </source>
</evidence>
<dbReference type="GO" id="GO:0005886">
    <property type="term" value="C:plasma membrane"/>
    <property type="evidence" value="ECO:0007669"/>
    <property type="project" value="UniProtKB-SubCell"/>
</dbReference>
<keyword evidence="3 7" id="KW-0812">Transmembrane</keyword>
<protein>
    <submittedName>
        <fullName evidence="9">Putative ABC transport system permease protein</fullName>
    </submittedName>
</protein>
<feature type="transmembrane region" description="Helical" evidence="7">
    <location>
        <begin position="372"/>
        <end position="396"/>
    </location>
</feature>
<feature type="transmembrane region" description="Helical" evidence="7">
    <location>
        <begin position="56"/>
        <end position="80"/>
    </location>
</feature>
<evidence type="ECO:0000256" key="4">
    <source>
        <dbReference type="ARBA" id="ARBA00022989"/>
    </source>
</evidence>
<reference evidence="9 10" key="1">
    <citation type="submission" date="2018-08" db="EMBL/GenBank/DDBJ databases">
        <title>Sequencing the genomes of 1000 actinobacteria strains.</title>
        <authorList>
            <person name="Klenk H.-P."/>
        </authorList>
    </citation>
    <scope>NUCLEOTIDE SEQUENCE [LARGE SCALE GENOMIC DNA]</scope>
    <source>
        <strain evidence="9 10">DSM 43927</strain>
    </source>
</reference>
<organism evidence="9 10">
    <name type="scientific">Thermomonospora umbrina</name>
    <dbReference type="NCBI Taxonomy" id="111806"/>
    <lineage>
        <taxon>Bacteria</taxon>
        <taxon>Bacillati</taxon>
        <taxon>Actinomycetota</taxon>
        <taxon>Actinomycetes</taxon>
        <taxon>Streptosporangiales</taxon>
        <taxon>Thermomonosporaceae</taxon>
        <taxon>Thermomonospora</taxon>
    </lineage>
</organism>
<feature type="transmembrane region" description="Helical" evidence="7">
    <location>
        <begin position="231"/>
        <end position="250"/>
    </location>
</feature>
<evidence type="ECO:0000256" key="7">
    <source>
        <dbReference type="SAM" id="Phobius"/>
    </source>
</evidence>
<evidence type="ECO:0000313" key="9">
    <source>
        <dbReference type="EMBL" id="REE97690.1"/>
    </source>
</evidence>
<comment type="caution">
    <text evidence="9">The sequence shown here is derived from an EMBL/GenBank/DDBJ whole genome shotgun (WGS) entry which is preliminary data.</text>
</comment>
<dbReference type="Proteomes" id="UP000256661">
    <property type="component" value="Unassembled WGS sequence"/>
</dbReference>
<sequence>MLFVSLKSLRHRTAAFTASFLAMLLGATLIMAFASMLDTAGGPNVPSASEETLVNMGVIVGGWGLILVLFAVTSTLTLAVRQRVTEMALLKSIGATPGQLRRMILGETAVIALVAVALAVLPSMLGGRLLLEMLISTDQVASGVGYAFGPVALSMGFGVTFVASVGAAVLTARRTTRMRVTESLLDASVGSRKMSKKRWIGGVVFLLLATDLAVITATVMRGEGSDIMQTAGQTSIWASIGFALLGPFLLRRVTGLLARPLELMGGVAGYLTVQNMRERSQQMATALMPIILFTGIGTATLYMQDIDNAALAAEGLVATTEQKNIETLNFVVIGMIVLFAAIMLINTLIAATTHRRAEFGRQRLTGATPGQVLGMVALESAILTVTGVLFGTLAALFTILPFNFARTDTALPSAGLGTYVGVVAVAATLALVTGLWTTRRTLRTPAIEAVTA</sequence>
<feature type="transmembrane region" description="Helical" evidence="7">
    <location>
        <begin position="199"/>
        <end position="219"/>
    </location>
</feature>
<feature type="domain" description="ABC3 transporter permease C-terminal" evidence="8">
    <location>
        <begin position="331"/>
        <end position="445"/>
    </location>
</feature>
<feature type="transmembrane region" description="Helical" evidence="7">
    <location>
        <begin position="284"/>
        <end position="303"/>
    </location>
</feature>
<accession>A0A3D9ST81</accession>
<dbReference type="InterPro" id="IPR003838">
    <property type="entry name" value="ABC3_permease_C"/>
</dbReference>
<evidence type="ECO:0000256" key="6">
    <source>
        <dbReference type="ARBA" id="ARBA00038076"/>
    </source>
</evidence>
<dbReference type="OrthoDB" id="3223244at2"/>
<dbReference type="GO" id="GO:0022857">
    <property type="term" value="F:transmembrane transporter activity"/>
    <property type="evidence" value="ECO:0007669"/>
    <property type="project" value="TreeGrafter"/>
</dbReference>
<comment type="subcellular location">
    <subcellularLocation>
        <location evidence="1">Cell membrane</location>
        <topology evidence="1">Multi-pass membrane protein</topology>
    </subcellularLocation>
</comment>
<comment type="similarity">
    <text evidence="6">Belongs to the ABC-4 integral membrane protein family.</text>
</comment>
<feature type="transmembrane region" description="Helical" evidence="7">
    <location>
        <begin position="109"/>
        <end position="131"/>
    </location>
</feature>
<feature type="transmembrane region" description="Helical" evidence="7">
    <location>
        <begin position="151"/>
        <end position="170"/>
    </location>
</feature>
<keyword evidence="5 7" id="KW-0472">Membrane</keyword>
<evidence type="ECO:0000256" key="3">
    <source>
        <dbReference type="ARBA" id="ARBA00022692"/>
    </source>
</evidence>
<keyword evidence="10" id="KW-1185">Reference proteome</keyword>
<name>A0A3D9ST81_9ACTN</name>
<dbReference type="Pfam" id="PF02687">
    <property type="entry name" value="FtsX"/>
    <property type="match status" value="2"/>
</dbReference>
<evidence type="ECO:0000259" key="8">
    <source>
        <dbReference type="Pfam" id="PF02687"/>
    </source>
</evidence>
<dbReference type="PANTHER" id="PTHR30572:SF4">
    <property type="entry name" value="ABC TRANSPORTER PERMEASE YTRF"/>
    <property type="match status" value="1"/>
</dbReference>
<dbReference type="AlphaFoldDB" id="A0A3D9ST81"/>
<evidence type="ECO:0000256" key="1">
    <source>
        <dbReference type="ARBA" id="ARBA00004651"/>
    </source>
</evidence>
<keyword evidence="2" id="KW-1003">Cell membrane</keyword>
<feature type="domain" description="ABC3 transporter permease C-terminal" evidence="8">
    <location>
        <begin position="63"/>
        <end position="178"/>
    </location>
</feature>
<evidence type="ECO:0000256" key="5">
    <source>
        <dbReference type="ARBA" id="ARBA00023136"/>
    </source>
</evidence>
<dbReference type="PANTHER" id="PTHR30572">
    <property type="entry name" value="MEMBRANE COMPONENT OF TRANSPORTER-RELATED"/>
    <property type="match status" value="1"/>
</dbReference>
<feature type="transmembrane region" description="Helical" evidence="7">
    <location>
        <begin position="416"/>
        <end position="436"/>
    </location>
</feature>
<dbReference type="InterPro" id="IPR050250">
    <property type="entry name" value="Macrolide_Exporter_MacB"/>
</dbReference>